<evidence type="ECO:0000256" key="11">
    <source>
        <dbReference type="ARBA" id="ARBA00022840"/>
    </source>
</evidence>
<dbReference type="InterPro" id="IPR008271">
    <property type="entry name" value="Ser/Thr_kinase_AS"/>
</dbReference>
<evidence type="ECO:0000256" key="6">
    <source>
        <dbReference type="ARBA" id="ARBA00022679"/>
    </source>
</evidence>
<organism evidence="25 26">
    <name type="scientific">Castilleja foliolosa</name>
    <dbReference type="NCBI Taxonomy" id="1961234"/>
    <lineage>
        <taxon>Eukaryota</taxon>
        <taxon>Viridiplantae</taxon>
        <taxon>Streptophyta</taxon>
        <taxon>Embryophyta</taxon>
        <taxon>Tracheophyta</taxon>
        <taxon>Spermatophyta</taxon>
        <taxon>Magnoliopsida</taxon>
        <taxon>eudicotyledons</taxon>
        <taxon>Gunneridae</taxon>
        <taxon>Pentapetalae</taxon>
        <taxon>asterids</taxon>
        <taxon>lamiids</taxon>
        <taxon>Lamiales</taxon>
        <taxon>Orobanchaceae</taxon>
        <taxon>Pedicularideae</taxon>
        <taxon>Castillejinae</taxon>
        <taxon>Castilleja</taxon>
    </lineage>
</organism>
<dbReference type="EC" id="2.7.11.1" evidence="19"/>
<evidence type="ECO:0000256" key="2">
    <source>
        <dbReference type="ARBA" id="ARBA00008536"/>
    </source>
</evidence>
<keyword evidence="11 19" id="KW-0067">ATP-binding</keyword>
<evidence type="ECO:0000259" key="22">
    <source>
        <dbReference type="PROSITE" id="PS50011"/>
    </source>
</evidence>
<keyword evidence="8 21" id="KW-0732">Signal</keyword>
<proteinExistence type="inferred from homology"/>
<evidence type="ECO:0000256" key="17">
    <source>
        <dbReference type="ARBA" id="ARBA00047899"/>
    </source>
</evidence>
<evidence type="ECO:0000256" key="13">
    <source>
        <dbReference type="ARBA" id="ARBA00023136"/>
    </source>
</evidence>
<evidence type="ECO:0000256" key="3">
    <source>
        <dbReference type="ARBA" id="ARBA00010217"/>
    </source>
</evidence>
<keyword evidence="12 20" id="KW-1133">Transmembrane helix</keyword>
<evidence type="ECO:0000256" key="19">
    <source>
        <dbReference type="PIRNR" id="PIRNR000641"/>
    </source>
</evidence>
<dbReference type="InterPro" id="IPR000742">
    <property type="entry name" value="EGF"/>
</dbReference>
<evidence type="ECO:0000256" key="18">
    <source>
        <dbReference type="ARBA" id="ARBA00048679"/>
    </source>
</evidence>
<dbReference type="PROSITE" id="PS50927">
    <property type="entry name" value="BULB_LECTIN"/>
    <property type="match status" value="1"/>
</dbReference>
<dbReference type="Gene3D" id="2.90.10.10">
    <property type="entry name" value="Bulb-type lectin domain"/>
    <property type="match status" value="1"/>
</dbReference>
<keyword evidence="5 19" id="KW-0723">Serine/threonine-protein kinase</keyword>
<feature type="transmembrane region" description="Helical" evidence="20">
    <location>
        <begin position="590"/>
        <end position="610"/>
    </location>
</feature>
<evidence type="ECO:0000313" key="26">
    <source>
        <dbReference type="Proteomes" id="UP001632038"/>
    </source>
</evidence>
<dbReference type="InterPro" id="IPR024171">
    <property type="entry name" value="SRK-like_kinase"/>
</dbReference>
<dbReference type="GO" id="GO:0002229">
    <property type="term" value="P:defense response to oomycetes"/>
    <property type="evidence" value="ECO:0007669"/>
    <property type="project" value="UniProtKB-ARBA"/>
</dbReference>
<dbReference type="SMART" id="SM00108">
    <property type="entry name" value="B_lectin"/>
    <property type="match status" value="1"/>
</dbReference>
<dbReference type="CDD" id="cd00028">
    <property type="entry name" value="B_lectin"/>
    <property type="match status" value="1"/>
</dbReference>
<evidence type="ECO:0000256" key="20">
    <source>
        <dbReference type="SAM" id="Phobius"/>
    </source>
</evidence>
<evidence type="ECO:0000256" key="7">
    <source>
        <dbReference type="ARBA" id="ARBA00022692"/>
    </source>
</evidence>
<comment type="catalytic activity">
    <reaction evidence="17 19">
        <text>L-threonyl-[protein] + ATP = O-phospho-L-threonyl-[protein] + ADP + H(+)</text>
        <dbReference type="Rhea" id="RHEA:46608"/>
        <dbReference type="Rhea" id="RHEA-COMP:11060"/>
        <dbReference type="Rhea" id="RHEA-COMP:11605"/>
        <dbReference type="ChEBI" id="CHEBI:15378"/>
        <dbReference type="ChEBI" id="CHEBI:30013"/>
        <dbReference type="ChEBI" id="CHEBI:30616"/>
        <dbReference type="ChEBI" id="CHEBI:61977"/>
        <dbReference type="ChEBI" id="CHEBI:456216"/>
        <dbReference type="EC" id="2.7.11.1"/>
    </reaction>
</comment>
<evidence type="ECO:0000256" key="16">
    <source>
        <dbReference type="ARBA" id="ARBA00023180"/>
    </source>
</evidence>
<dbReference type="Pfam" id="PF00954">
    <property type="entry name" value="S_locus_glycop"/>
    <property type="match status" value="1"/>
</dbReference>
<dbReference type="EMBL" id="JAVIJP010000053">
    <property type="protein sequence ID" value="KAL3624701.1"/>
    <property type="molecule type" value="Genomic_DNA"/>
</dbReference>
<dbReference type="Proteomes" id="UP001632038">
    <property type="component" value="Unassembled WGS sequence"/>
</dbReference>
<comment type="similarity">
    <text evidence="19">Belongs to the protein kinase superfamily. Ser/Thr protein kinase family.</text>
</comment>
<feature type="domain" description="Apple" evidence="24">
    <location>
        <begin position="317"/>
        <end position="403"/>
    </location>
</feature>
<keyword evidence="26" id="KW-1185">Reference proteome</keyword>
<dbReference type="InterPro" id="IPR011009">
    <property type="entry name" value="Kinase-like_dom_sf"/>
</dbReference>
<gene>
    <name evidence="25" type="ORF">CASFOL_031369</name>
</gene>
<dbReference type="Pfam" id="PF08276">
    <property type="entry name" value="PAN_2"/>
    <property type="match status" value="1"/>
</dbReference>
<dbReference type="InterPro" id="IPR001245">
    <property type="entry name" value="Ser-Thr/Tyr_kinase_cat_dom"/>
</dbReference>
<evidence type="ECO:0000256" key="21">
    <source>
        <dbReference type="SAM" id="SignalP"/>
    </source>
</evidence>
<dbReference type="Pfam" id="PF01453">
    <property type="entry name" value="B_lectin"/>
    <property type="match status" value="1"/>
</dbReference>
<dbReference type="PROSITE" id="PS50948">
    <property type="entry name" value="PAN"/>
    <property type="match status" value="1"/>
</dbReference>
<comment type="caution">
    <text evidence="25">The sequence shown here is derived from an EMBL/GenBank/DDBJ whole genome shotgun (WGS) entry which is preliminary data.</text>
</comment>
<evidence type="ECO:0000256" key="8">
    <source>
        <dbReference type="ARBA" id="ARBA00022729"/>
    </source>
</evidence>
<evidence type="ECO:0000256" key="9">
    <source>
        <dbReference type="ARBA" id="ARBA00022741"/>
    </source>
</evidence>
<comment type="catalytic activity">
    <reaction evidence="18 19">
        <text>L-seryl-[protein] + ATP = O-phospho-L-seryl-[protein] + ADP + H(+)</text>
        <dbReference type="Rhea" id="RHEA:17989"/>
        <dbReference type="Rhea" id="RHEA-COMP:9863"/>
        <dbReference type="Rhea" id="RHEA-COMP:11604"/>
        <dbReference type="ChEBI" id="CHEBI:15378"/>
        <dbReference type="ChEBI" id="CHEBI:29999"/>
        <dbReference type="ChEBI" id="CHEBI:30616"/>
        <dbReference type="ChEBI" id="CHEBI:83421"/>
        <dbReference type="ChEBI" id="CHEBI:456216"/>
        <dbReference type="EC" id="2.7.11.1"/>
    </reaction>
</comment>
<dbReference type="SUPFAM" id="SSF56112">
    <property type="entry name" value="Protein kinase-like (PK-like)"/>
    <property type="match status" value="1"/>
</dbReference>
<comment type="similarity">
    <text evidence="3">In the C-terminal section; belongs to the protein kinase superfamily. Ser/Thr protein kinase family.</text>
</comment>
<evidence type="ECO:0000256" key="1">
    <source>
        <dbReference type="ARBA" id="ARBA00004251"/>
    </source>
</evidence>
<evidence type="ECO:0000256" key="10">
    <source>
        <dbReference type="ARBA" id="ARBA00022777"/>
    </source>
</evidence>
<comment type="subcellular location">
    <subcellularLocation>
        <location evidence="1">Cell membrane</location>
        <topology evidence="1">Single-pass type I membrane protein</topology>
    </subcellularLocation>
</comment>
<accession>A0ABD3C6E9</accession>
<dbReference type="InterPro" id="IPR000858">
    <property type="entry name" value="S_locus_glycoprot_dom"/>
</dbReference>
<name>A0ABD3C6E9_9LAMI</name>
<dbReference type="InterPro" id="IPR001480">
    <property type="entry name" value="Bulb-type_lectin_dom"/>
</dbReference>
<dbReference type="SUPFAM" id="SSF51110">
    <property type="entry name" value="alpha-D-mannose-specific plant lectins"/>
    <property type="match status" value="1"/>
</dbReference>
<dbReference type="InterPro" id="IPR000719">
    <property type="entry name" value="Prot_kinase_dom"/>
</dbReference>
<evidence type="ECO:0000313" key="25">
    <source>
        <dbReference type="EMBL" id="KAL3624701.1"/>
    </source>
</evidence>
<keyword evidence="4" id="KW-1003">Cell membrane</keyword>
<dbReference type="GO" id="GO:0004674">
    <property type="term" value="F:protein serine/threonine kinase activity"/>
    <property type="evidence" value="ECO:0007669"/>
    <property type="project" value="UniProtKB-KW"/>
</dbReference>
<dbReference type="InterPro" id="IPR003609">
    <property type="entry name" value="Pan_app"/>
</dbReference>
<dbReference type="GO" id="GO:0005886">
    <property type="term" value="C:plasma membrane"/>
    <property type="evidence" value="ECO:0007669"/>
    <property type="project" value="UniProtKB-SubCell"/>
</dbReference>
<keyword evidence="15" id="KW-0675">Receptor</keyword>
<dbReference type="FunFam" id="1.10.510.10:FF:000240">
    <property type="entry name" value="Lectin-domain containing receptor kinase A4.3"/>
    <property type="match status" value="1"/>
</dbReference>
<evidence type="ECO:0000259" key="24">
    <source>
        <dbReference type="PROSITE" id="PS50948"/>
    </source>
</evidence>
<sequence>MIMILLLLLITFSLKLCEAKDSINMSSNPLIDSGDTLVSPGNIFEFGFFTNDQNSKRSYVGIWYWYYNKSIPKTVVWVANRDNPLPLDSCEGAFGLAVDGNLKICISSRTLQLLDTGNLKLIEGDEGGGTTIWQSFENPTDTFLPGMKMSNDIKLVSSTGPNDPSSGNFTFRWDQGAYTIHKRSKLYWRSSRPGTFLAFNELPFPVAEILSNFDMGLDQKSYQLRRNETGLLEYIYPYYTRIASYYNNSRILMNYLGEIQYYSYSSSERIWSVLWSAPHDQCSFYNACGKFAICNAANVPVCNCLPGFRSTSFGDGCERETRIGSKKDVFLNLLLMNAESARVVPFDQAQNDPEKCKQECLDYCDCVAYTYTGVNTTDRETGHTATMCHIFRDDLSNPTSRICQPCVTNTVPYPLSTGPHCGDPLYYSFHCDNSTSEISFIALNKSYQVVGIYKDRRSFIIISVDSEGDDACDDRNSLSNRTLKLNQTLPFTMTTYCYNDSTKPEARVRKLVEISWKPALEPACDSSTNCKDWPNSDCHDKLGNGQKRCYCNKNYQWDDTTANCSAPANENMGREASERAKKNSRVRNTVVFTVLVAGVVLILCSSYILYWRRRRITRETGKRGSIEISSVISSMHENDKSIDVPFYDLNIILSATDNFSNANKLGQGGFGPVYKRLLSCSGQGMDEFINEVTLIAKLQHRNLVRLLGYCIKGSEQILLYEYMANRSLDTFVFDQKNGLLLDWNKRFDIILGIARGLLYLHQDSRLRVIHRDMKTSNILLDEEMNPKISDFGLARIVEGKGTEASTNKVVGTYGYMSPEYALEGTFSVKSNVFSFGVVMLEIISGKKNTLFSNQREVLNLLGYTVE</sequence>
<evidence type="ECO:0000256" key="12">
    <source>
        <dbReference type="ARBA" id="ARBA00022989"/>
    </source>
</evidence>
<evidence type="ECO:0000256" key="15">
    <source>
        <dbReference type="ARBA" id="ARBA00023170"/>
    </source>
</evidence>
<evidence type="ECO:0000256" key="5">
    <source>
        <dbReference type="ARBA" id="ARBA00022527"/>
    </source>
</evidence>
<comment type="similarity">
    <text evidence="2">In the N-terminal section; belongs to the leguminous lectin family.</text>
</comment>
<dbReference type="PANTHER" id="PTHR27002">
    <property type="entry name" value="RECEPTOR-LIKE SERINE/THREONINE-PROTEIN KINASE SD1-8"/>
    <property type="match status" value="1"/>
</dbReference>
<feature type="signal peptide" evidence="21">
    <location>
        <begin position="1"/>
        <end position="19"/>
    </location>
</feature>
<feature type="domain" description="Protein kinase" evidence="22">
    <location>
        <begin position="659"/>
        <end position="866"/>
    </location>
</feature>
<dbReference type="Gene3D" id="3.30.200.20">
    <property type="entry name" value="Phosphorylase Kinase, domain 1"/>
    <property type="match status" value="1"/>
</dbReference>
<evidence type="ECO:0000256" key="14">
    <source>
        <dbReference type="ARBA" id="ARBA00023157"/>
    </source>
</evidence>
<dbReference type="AlphaFoldDB" id="A0ABD3C6E9"/>
<evidence type="ECO:0000256" key="4">
    <source>
        <dbReference type="ARBA" id="ARBA00022475"/>
    </source>
</evidence>
<keyword evidence="9 19" id="KW-0547">Nucleotide-binding</keyword>
<dbReference type="InterPro" id="IPR036426">
    <property type="entry name" value="Bulb-type_lectin_dom_sf"/>
</dbReference>
<dbReference type="Pfam" id="PF07714">
    <property type="entry name" value="PK_Tyr_Ser-Thr"/>
    <property type="match status" value="1"/>
</dbReference>
<dbReference type="PROSITE" id="PS00108">
    <property type="entry name" value="PROTEIN_KINASE_ST"/>
    <property type="match status" value="1"/>
</dbReference>
<dbReference type="SMART" id="SM00220">
    <property type="entry name" value="S_TKc"/>
    <property type="match status" value="1"/>
</dbReference>
<dbReference type="PROSITE" id="PS50011">
    <property type="entry name" value="PROTEIN_KINASE_DOM"/>
    <property type="match status" value="1"/>
</dbReference>
<dbReference type="PANTHER" id="PTHR27002:SF1111">
    <property type="entry name" value="NON-SPECIFIC SERINE_THREONINE PROTEIN KINASE"/>
    <property type="match status" value="1"/>
</dbReference>
<dbReference type="PROSITE" id="PS01186">
    <property type="entry name" value="EGF_2"/>
    <property type="match status" value="1"/>
</dbReference>
<evidence type="ECO:0000259" key="23">
    <source>
        <dbReference type="PROSITE" id="PS50927"/>
    </source>
</evidence>
<keyword evidence="10 19" id="KW-0418">Kinase</keyword>
<feature type="chain" id="PRO_5044826633" description="Receptor-like serine/threonine-protein kinase" evidence="21">
    <location>
        <begin position="20"/>
        <end position="866"/>
    </location>
</feature>
<protein>
    <recommendedName>
        <fullName evidence="19">Receptor-like serine/threonine-protein kinase</fullName>
        <ecNumber evidence="19">2.7.11.1</ecNumber>
    </recommendedName>
</protein>
<keyword evidence="6 19" id="KW-0808">Transferase</keyword>
<keyword evidence="13 20" id="KW-0472">Membrane</keyword>
<dbReference type="GO" id="GO:0005524">
    <property type="term" value="F:ATP binding"/>
    <property type="evidence" value="ECO:0007669"/>
    <property type="project" value="UniProtKB-KW"/>
</dbReference>
<keyword evidence="7 20" id="KW-0812">Transmembrane</keyword>
<feature type="domain" description="Bulb-type lectin" evidence="23">
    <location>
        <begin position="22"/>
        <end position="170"/>
    </location>
</feature>
<dbReference type="PIRSF" id="PIRSF000641">
    <property type="entry name" value="SRK"/>
    <property type="match status" value="1"/>
</dbReference>
<keyword evidence="14" id="KW-1015">Disulfide bond</keyword>
<reference evidence="26" key="1">
    <citation type="journal article" date="2024" name="IScience">
        <title>Strigolactones Initiate the Formation of Haustorium-like Structures in Castilleja.</title>
        <authorList>
            <person name="Buerger M."/>
            <person name="Peterson D."/>
            <person name="Chory J."/>
        </authorList>
    </citation>
    <scope>NUCLEOTIDE SEQUENCE [LARGE SCALE GENOMIC DNA]</scope>
</reference>
<keyword evidence="16" id="KW-0325">Glycoprotein</keyword>
<dbReference type="Gene3D" id="1.10.510.10">
    <property type="entry name" value="Transferase(Phosphotransferase) domain 1"/>
    <property type="match status" value="1"/>
</dbReference>